<dbReference type="Proteomes" id="UP000324800">
    <property type="component" value="Unassembled WGS sequence"/>
</dbReference>
<evidence type="ECO:0000313" key="2">
    <source>
        <dbReference type="EMBL" id="KAA6370678.1"/>
    </source>
</evidence>
<comment type="caution">
    <text evidence="2">The sequence shown here is derived from an EMBL/GenBank/DDBJ whole genome shotgun (WGS) entry which is preliminary data.</text>
</comment>
<feature type="region of interest" description="Disordered" evidence="1">
    <location>
        <begin position="70"/>
        <end position="109"/>
    </location>
</feature>
<accession>A0A5J4UJA7</accession>
<reference evidence="2 3" key="1">
    <citation type="submission" date="2019-03" db="EMBL/GenBank/DDBJ databases">
        <title>Single cell metagenomics reveals metabolic interactions within the superorganism composed of flagellate Streblomastix strix and complex community of Bacteroidetes bacteria on its surface.</title>
        <authorList>
            <person name="Treitli S.C."/>
            <person name="Kolisko M."/>
            <person name="Husnik F."/>
            <person name="Keeling P."/>
            <person name="Hampl V."/>
        </authorList>
    </citation>
    <scope>NUCLEOTIDE SEQUENCE [LARGE SCALE GENOMIC DNA]</scope>
    <source>
        <strain evidence="2">ST1C</strain>
    </source>
</reference>
<organism evidence="2 3">
    <name type="scientific">Streblomastix strix</name>
    <dbReference type="NCBI Taxonomy" id="222440"/>
    <lineage>
        <taxon>Eukaryota</taxon>
        <taxon>Metamonada</taxon>
        <taxon>Preaxostyla</taxon>
        <taxon>Oxymonadida</taxon>
        <taxon>Streblomastigidae</taxon>
        <taxon>Streblomastix</taxon>
    </lineage>
</organism>
<dbReference type="EMBL" id="SNRW01015161">
    <property type="protein sequence ID" value="KAA6370678.1"/>
    <property type="molecule type" value="Genomic_DNA"/>
</dbReference>
<protein>
    <submittedName>
        <fullName evidence="2">Uncharacterized protein</fullName>
    </submittedName>
</protein>
<dbReference type="AlphaFoldDB" id="A0A5J4UJA7"/>
<feature type="compositionally biased region" description="Polar residues" evidence="1">
    <location>
        <begin position="75"/>
        <end position="98"/>
    </location>
</feature>
<proteinExistence type="predicted"/>
<sequence>MNQNLITFSRTILIPPTLGVDNESHSDSFQFNNLYNKQYARRTKNYAVPIHLIFVISICLQLKQMSKKGKKKHSTAQSSDFLSEHSSNPEWRQQMQSKKGQRQIKKQKYDPTAIAKIPDIMLARGLKLRKGMTTVDKRNIEDEIMRIDPSIRPVDAMAGVLGLTDHKARRLVYRPGFPNSLLQDLYETDLRVNNEGRLIQEKYVENAGRYEENINARIDQPSMNLGSRRPVVTEEQQLNQLLNFGSDRQKEKESQYLNQQYPTESQEDLGQSSMFQDQPPEITVAQEKLSEKQRQAIQKDILKSENLNTVYDIGALDWGRPPINDIYNRNPFETHKTSYKYDALGNPQAYMKIDTPVGSKKQTKMKKNYIPTSQLISTSTAQEKLAQNLSGKLKKKKAKK</sequence>
<gene>
    <name evidence="2" type="ORF">EZS28_033794</name>
</gene>
<name>A0A5J4UJA7_9EUKA</name>
<evidence type="ECO:0000313" key="3">
    <source>
        <dbReference type="Proteomes" id="UP000324800"/>
    </source>
</evidence>
<evidence type="ECO:0000256" key="1">
    <source>
        <dbReference type="SAM" id="MobiDB-lite"/>
    </source>
</evidence>